<proteinExistence type="predicted"/>
<keyword evidence="1" id="KW-0067">ATP-binding</keyword>
<keyword evidence="1" id="KW-0547">Nucleotide-binding</keyword>
<organism evidence="1">
    <name type="scientific">Myoviridae sp. ct9Uc11</name>
    <dbReference type="NCBI Taxonomy" id="2825042"/>
    <lineage>
        <taxon>Viruses</taxon>
        <taxon>Duplodnaviria</taxon>
        <taxon>Heunggongvirae</taxon>
        <taxon>Uroviricota</taxon>
        <taxon>Caudoviricetes</taxon>
    </lineage>
</organism>
<accession>A0A8S5U987</accession>
<sequence>MSLKEQIARDVETVFLNPEEFGVRIAVNGVETVAVEDGDQFNAYQAGGICQGERLYYCSAGIFDRLPRAGDAVTITEDRKKSVWRVERCREDGGLAELTLRAGR</sequence>
<keyword evidence="1" id="KW-0762">Sugar transport</keyword>
<name>A0A8S5U987_9CAUD</name>
<dbReference type="GO" id="GO:0005524">
    <property type="term" value="F:ATP binding"/>
    <property type="evidence" value="ECO:0007669"/>
    <property type="project" value="UniProtKB-KW"/>
</dbReference>
<reference evidence="1" key="1">
    <citation type="journal article" date="2021" name="Proc. Natl. Acad. Sci. U.S.A.">
        <title>A Catalog of Tens of Thousands of Viruses from Human Metagenomes Reveals Hidden Associations with Chronic Diseases.</title>
        <authorList>
            <person name="Tisza M.J."/>
            <person name="Buck C.B."/>
        </authorList>
    </citation>
    <scope>NUCLEOTIDE SEQUENCE</scope>
    <source>
        <strain evidence="1">Ct9Uc11</strain>
    </source>
</reference>
<evidence type="ECO:0000313" key="1">
    <source>
        <dbReference type="EMBL" id="DAF91024.1"/>
    </source>
</evidence>
<protein>
    <submittedName>
        <fullName evidence="1">Gifsy-2 prophage ATP-binding sugar transporter-like barrel, 4 helix bundle.7A</fullName>
    </submittedName>
</protein>
<keyword evidence="1" id="KW-0813">Transport</keyword>
<dbReference type="EMBL" id="BK016043">
    <property type="protein sequence ID" value="DAF91024.1"/>
    <property type="molecule type" value="Genomic_DNA"/>
</dbReference>